<comment type="caution">
    <text evidence="2">The sequence shown here is derived from an EMBL/GenBank/DDBJ whole genome shotgun (WGS) entry which is preliminary data.</text>
</comment>
<dbReference type="Pfam" id="PF00535">
    <property type="entry name" value="Glycos_transf_2"/>
    <property type="match status" value="1"/>
</dbReference>
<dbReference type="PANTHER" id="PTHR43685:SF2">
    <property type="entry name" value="GLYCOSYLTRANSFERASE 2-LIKE DOMAIN-CONTAINING PROTEIN"/>
    <property type="match status" value="1"/>
</dbReference>
<evidence type="ECO:0000313" key="3">
    <source>
        <dbReference type="Proteomes" id="UP001205740"/>
    </source>
</evidence>
<dbReference type="CDD" id="cd00761">
    <property type="entry name" value="Glyco_tranf_GTA_type"/>
    <property type="match status" value="1"/>
</dbReference>
<dbReference type="RefSeq" id="WP_253652973.1">
    <property type="nucleotide sequence ID" value="NZ_BAAAOE010000004.1"/>
</dbReference>
<dbReference type="InterPro" id="IPR029044">
    <property type="entry name" value="Nucleotide-diphossugar_trans"/>
</dbReference>
<dbReference type="SUPFAM" id="SSF53448">
    <property type="entry name" value="Nucleotide-diphospho-sugar transferases"/>
    <property type="match status" value="1"/>
</dbReference>
<evidence type="ECO:0000313" key="2">
    <source>
        <dbReference type="EMBL" id="MCP2159401.1"/>
    </source>
</evidence>
<dbReference type="InterPro" id="IPR050834">
    <property type="entry name" value="Glycosyltransf_2"/>
</dbReference>
<protein>
    <submittedName>
        <fullName evidence="2">Glycosyl transferase family 2</fullName>
    </submittedName>
</protein>
<accession>A0ABT1GWR4</accession>
<dbReference type="Proteomes" id="UP001205740">
    <property type="component" value="Unassembled WGS sequence"/>
</dbReference>
<dbReference type="EMBL" id="JAMTCG010000001">
    <property type="protein sequence ID" value="MCP2159401.1"/>
    <property type="molecule type" value="Genomic_DNA"/>
</dbReference>
<keyword evidence="3" id="KW-1185">Reference proteome</keyword>
<dbReference type="Gene3D" id="3.90.550.10">
    <property type="entry name" value="Spore Coat Polysaccharide Biosynthesis Protein SpsA, Chain A"/>
    <property type="match status" value="1"/>
</dbReference>
<dbReference type="PANTHER" id="PTHR43685">
    <property type="entry name" value="GLYCOSYLTRANSFERASE"/>
    <property type="match status" value="1"/>
</dbReference>
<evidence type="ECO:0000259" key="1">
    <source>
        <dbReference type="Pfam" id="PF00535"/>
    </source>
</evidence>
<keyword evidence="2" id="KW-0808">Transferase</keyword>
<organism evidence="2 3">
    <name type="scientific">Williamsia serinedens</name>
    <dbReference type="NCBI Taxonomy" id="391736"/>
    <lineage>
        <taxon>Bacteria</taxon>
        <taxon>Bacillati</taxon>
        <taxon>Actinomycetota</taxon>
        <taxon>Actinomycetes</taxon>
        <taxon>Mycobacteriales</taxon>
        <taxon>Nocardiaceae</taxon>
        <taxon>Williamsia</taxon>
    </lineage>
</organism>
<name>A0ABT1GWR4_9NOCA</name>
<feature type="domain" description="Glycosyltransferase 2-like" evidence="1">
    <location>
        <begin position="4"/>
        <end position="167"/>
    </location>
</feature>
<sequence>MRISVVLPAHNEADVITDCLARLTAQDGPIHEILVVDNNSTDSTADLVAHARVSDPRIALLSEPRPGVAYARYAGFAASTGDVIASIDSDTRVEPGWAVAIATAFADHPEMVAGTYPMLMFDLPFQRAYARRIQRLDARTRRRLERGLLTPVPALSGANSVIRRDAWQNIAHQVSYRPDLFEDLDRSLLLRDAGHPLAVVPGMAATVSGRRLLSGPRALHRYAACGPRTYLLHGKRGMAIAAWLANIFALLRTVVLLPANRAWDPTRNEFSLRRLIRGHWHERHSPIG</sequence>
<dbReference type="GO" id="GO:0016740">
    <property type="term" value="F:transferase activity"/>
    <property type="evidence" value="ECO:0007669"/>
    <property type="project" value="UniProtKB-KW"/>
</dbReference>
<proteinExistence type="predicted"/>
<gene>
    <name evidence="2" type="ORF">LX12_000565</name>
</gene>
<dbReference type="InterPro" id="IPR001173">
    <property type="entry name" value="Glyco_trans_2-like"/>
</dbReference>
<reference evidence="2 3" key="1">
    <citation type="submission" date="2022-06" db="EMBL/GenBank/DDBJ databases">
        <title>Genomic Encyclopedia of Archaeal and Bacterial Type Strains, Phase II (KMG-II): from individual species to whole genera.</title>
        <authorList>
            <person name="Goeker M."/>
        </authorList>
    </citation>
    <scope>NUCLEOTIDE SEQUENCE [LARGE SCALE GENOMIC DNA]</scope>
    <source>
        <strain evidence="2 3">DSM 45037</strain>
    </source>
</reference>